<accession>W6R249</accession>
<dbReference type="Proteomes" id="UP000030686">
    <property type="component" value="Unassembled WGS sequence"/>
</dbReference>
<proteinExistence type="predicted"/>
<dbReference type="EMBL" id="HG792018">
    <property type="protein sequence ID" value="CDM35912.1"/>
    <property type="molecule type" value="Genomic_DNA"/>
</dbReference>
<name>W6R249_PENRF</name>
<reference evidence="1" key="1">
    <citation type="journal article" date="2014" name="Nat. Commun.">
        <title>Multiple recent horizontal transfers of a large genomic region in cheese making fungi.</title>
        <authorList>
            <person name="Cheeseman K."/>
            <person name="Ropars J."/>
            <person name="Renault P."/>
            <person name="Dupont J."/>
            <person name="Gouzy J."/>
            <person name="Branca A."/>
            <person name="Abraham A.L."/>
            <person name="Ceppi M."/>
            <person name="Conseiller E."/>
            <person name="Debuchy R."/>
            <person name="Malagnac F."/>
            <person name="Goarin A."/>
            <person name="Silar P."/>
            <person name="Lacoste S."/>
            <person name="Sallet E."/>
            <person name="Bensimon A."/>
            <person name="Giraud T."/>
            <person name="Brygoo Y."/>
        </authorList>
    </citation>
    <scope>NUCLEOTIDE SEQUENCE [LARGE SCALE GENOMIC DNA]</scope>
    <source>
        <strain evidence="1">FM164</strain>
    </source>
</reference>
<dbReference type="OMA" id="HKLQCQV"/>
<evidence type="ECO:0000313" key="2">
    <source>
        <dbReference type="Proteomes" id="UP000030686"/>
    </source>
</evidence>
<protein>
    <submittedName>
        <fullName evidence="1">Genomic scaffold, ProqFM164S04</fullName>
    </submittedName>
</protein>
<dbReference type="AlphaFoldDB" id="W6R249"/>
<keyword evidence="2" id="KW-1185">Reference proteome</keyword>
<gene>
    <name evidence="1" type="ORF">PROQFM164_S04g000793</name>
</gene>
<organism evidence="1 2">
    <name type="scientific">Penicillium roqueforti (strain FM164)</name>
    <dbReference type="NCBI Taxonomy" id="1365484"/>
    <lineage>
        <taxon>Eukaryota</taxon>
        <taxon>Fungi</taxon>
        <taxon>Dikarya</taxon>
        <taxon>Ascomycota</taxon>
        <taxon>Pezizomycotina</taxon>
        <taxon>Eurotiomycetes</taxon>
        <taxon>Eurotiomycetidae</taxon>
        <taxon>Eurotiales</taxon>
        <taxon>Aspergillaceae</taxon>
        <taxon>Penicillium</taxon>
    </lineage>
</organism>
<dbReference type="OrthoDB" id="4331647at2759"/>
<sequence length="129" mass="14585">MSTMDGSRVHPHNFREIYTKACEAFAHKLQCQVFVLLCPSPSPDMEEIPTRLDELGERVMQIGFLGEVGEVGVRDHNRVRVRWGSLPIKEICFQIKWELAVLKDEIAGGQTPPQLIAELLAEILDSLPF</sequence>
<evidence type="ECO:0000313" key="1">
    <source>
        <dbReference type="EMBL" id="CDM35912.1"/>
    </source>
</evidence>